<dbReference type="STRING" id="452.Lspi_0432"/>
<name>A0A0W0Z9C3_LEGSP</name>
<dbReference type="AlphaFoldDB" id="A0A0W0Z9C3"/>
<proteinExistence type="predicted"/>
<comment type="caution">
    <text evidence="1">The sequence shown here is derived from an EMBL/GenBank/DDBJ whole genome shotgun (WGS) entry which is preliminary data.</text>
</comment>
<accession>A0A0W0Z9C3</accession>
<reference evidence="1 2" key="1">
    <citation type="submission" date="2015-11" db="EMBL/GenBank/DDBJ databases">
        <title>Genomic analysis of 38 Legionella species identifies large and diverse effector repertoires.</title>
        <authorList>
            <person name="Burstein D."/>
            <person name="Amaro F."/>
            <person name="Zusman T."/>
            <person name="Lifshitz Z."/>
            <person name="Cohen O."/>
            <person name="Gilbert J.A."/>
            <person name="Pupko T."/>
            <person name="Shuman H.A."/>
            <person name="Segal G."/>
        </authorList>
    </citation>
    <scope>NUCLEOTIDE SEQUENCE [LARGE SCALE GENOMIC DNA]</scope>
    <source>
        <strain evidence="1 2">Mt.St.Helens-9</strain>
    </source>
</reference>
<protein>
    <submittedName>
        <fullName evidence="1">Uncharacterized protein</fullName>
    </submittedName>
</protein>
<sequence length="299" mass="33317">MPKLIVKNEHNESIELLDSDNLPSPIFDMSKLYEALVKYDCITEAIEILSEVKSEWKAAILLSNLMIRQQIYDPIPDMISSMDGLSCYRVCVDSGAGFKQNSGLDILGTEGLFTCVAVMIETVDSNGIPCYYLAHINGDRADQPEIAGTVEEELERIIEDLRILTDKDNLTWQELAGEKTEITLVGQSHPINGKNIPGSKLYQQLEEKFDRELGLNITCLYASRVIFDFRQNDYSVISTKHSGRLSEGIADLHVPVVMHGQPSYCSERAASSVTFFSAEKAKTNHSLPVIESNKIAHSL</sequence>
<organism evidence="1 2">
    <name type="scientific">Legionella spiritensis</name>
    <dbReference type="NCBI Taxonomy" id="452"/>
    <lineage>
        <taxon>Bacteria</taxon>
        <taxon>Pseudomonadati</taxon>
        <taxon>Pseudomonadota</taxon>
        <taxon>Gammaproteobacteria</taxon>
        <taxon>Legionellales</taxon>
        <taxon>Legionellaceae</taxon>
        <taxon>Legionella</taxon>
    </lineage>
</organism>
<evidence type="ECO:0000313" key="2">
    <source>
        <dbReference type="Proteomes" id="UP000054877"/>
    </source>
</evidence>
<dbReference type="OrthoDB" id="5650831at2"/>
<dbReference type="RefSeq" id="WP_058482372.1">
    <property type="nucleotide sequence ID" value="NZ_CAAAII010000003.1"/>
</dbReference>
<dbReference type="Proteomes" id="UP000054877">
    <property type="component" value="Unassembled WGS sequence"/>
</dbReference>
<evidence type="ECO:0000313" key="1">
    <source>
        <dbReference type="EMBL" id="KTD65720.1"/>
    </source>
</evidence>
<dbReference type="PATRIC" id="fig|452.5.peg.471"/>
<dbReference type="EMBL" id="LNYX01000005">
    <property type="protein sequence ID" value="KTD65720.1"/>
    <property type="molecule type" value="Genomic_DNA"/>
</dbReference>
<keyword evidence="2" id="KW-1185">Reference proteome</keyword>
<gene>
    <name evidence="1" type="ORF">Lspi_0432</name>
</gene>